<dbReference type="GO" id="GO:0016705">
    <property type="term" value="F:oxidoreductase activity, acting on paired donors, with incorporation or reduction of molecular oxygen"/>
    <property type="evidence" value="ECO:0007669"/>
    <property type="project" value="InterPro"/>
</dbReference>
<feature type="transmembrane region" description="Helical" evidence="10">
    <location>
        <begin position="20"/>
        <end position="37"/>
    </location>
</feature>
<feature type="transmembrane region" description="Helical" evidence="10">
    <location>
        <begin position="83"/>
        <end position="107"/>
    </location>
</feature>
<keyword evidence="10" id="KW-1133">Transmembrane helix</keyword>
<dbReference type="PROSITE" id="PS00086">
    <property type="entry name" value="CYTOCHROME_P450"/>
    <property type="match status" value="1"/>
</dbReference>
<keyword evidence="10" id="KW-0812">Transmembrane</keyword>
<evidence type="ECO:0000256" key="7">
    <source>
        <dbReference type="ARBA" id="ARBA00023033"/>
    </source>
</evidence>
<dbReference type="Pfam" id="PF00067">
    <property type="entry name" value="p450"/>
    <property type="match status" value="1"/>
</dbReference>
<evidence type="ECO:0000256" key="9">
    <source>
        <dbReference type="RuleBase" id="RU000461"/>
    </source>
</evidence>
<dbReference type="InterPro" id="IPR001128">
    <property type="entry name" value="Cyt_P450"/>
</dbReference>
<dbReference type="PRINTS" id="PR00463">
    <property type="entry name" value="EP450I"/>
</dbReference>
<dbReference type="GO" id="GO:0016020">
    <property type="term" value="C:membrane"/>
    <property type="evidence" value="ECO:0007669"/>
    <property type="project" value="UniProtKB-SubCell"/>
</dbReference>
<comment type="similarity">
    <text evidence="2 9">Belongs to the cytochrome P450 family.</text>
</comment>
<dbReference type="EMBL" id="JACGWJ010000019">
    <property type="protein sequence ID" value="KAL0344741.1"/>
    <property type="molecule type" value="Genomic_DNA"/>
</dbReference>
<dbReference type="GO" id="GO:0020037">
    <property type="term" value="F:heme binding"/>
    <property type="evidence" value="ECO:0007669"/>
    <property type="project" value="InterPro"/>
</dbReference>
<evidence type="ECO:0000256" key="5">
    <source>
        <dbReference type="ARBA" id="ARBA00023002"/>
    </source>
</evidence>
<dbReference type="PANTHER" id="PTHR47950">
    <property type="entry name" value="CYTOCHROME P450, FAMILY 76, SUBFAMILY C, POLYPEPTIDE 5-RELATED"/>
    <property type="match status" value="1"/>
</dbReference>
<evidence type="ECO:0000256" key="6">
    <source>
        <dbReference type="ARBA" id="ARBA00023004"/>
    </source>
</evidence>
<dbReference type="InterPro" id="IPR002401">
    <property type="entry name" value="Cyt_P450_E_grp-I"/>
</dbReference>
<reference evidence="11" key="2">
    <citation type="journal article" date="2024" name="Plant">
        <title>Genomic evolution and insights into agronomic trait innovations of Sesamum species.</title>
        <authorList>
            <person name="Miao H."/>
            <person name="Wang L."/>
            <person name="Qu L."/>
            <person name="Liu H."/>
            <person name="Sun Y."/>
            <person name="Le M."/>
            <person name="Wang Q."/>
            <person name="Wei S."/>
            <person name="Zheng Y."/>
            <person name="Lin W."/>
            <person name="Duan Y."/>
            <person name="Cao H."/>
            <person name="Xiong S."/>
            <person name="Wang X."/>
            <person name="Wei L."/>
            <person name="Li C."/>
            <person name="Ma Q."/>
            <person name="Ju M."/>
            <person name="Zhao R."/>
            <person name="Li G."/>
            <person name="Mu C."/>
            <person name="Tian Q."/>
            <person name="Mei H."/>
            <person name="Zhang T."/>
            <person name="Gao T."/>
            <person name="Zhang H."/>
        </authorList>
    </citation>
    <scope>NUCLEOTIDE SEQUENCE</scope>
    <source>
        <strain evidence="11">G02</strain>
    </source>
</reference>
<keyword evidence="7 9" id="KW-0503">Monooxygenase</keyword>
<protein>
    <submittedName>
        <fullName evidence="11">Iridoid oxidase</fullName>
    </submittedName>
</protein>
<keyword evidence="4 8" id="KW-0479">Metal-binding</keyword>
<gene>
    <name evidence="11" type="ORF">Sradi_4305400</name>
</gene>
<dbReference type="SUPFAM" id="SSF48264">
    <property type="entry name" value="Cytochrome P450"/>
    <property type="match status" value="2"/>
</dbReference>
<dbReference type="FunFam" id="1.10.630.10:FF:000163">
    <property type="entry name" value="Geraniol 8-hydroxylase"/>
    <property type="match status" value="1"/>
</dbReference>
<evidence type="ECO:0000313" key="11">
    <source>
        <dbReference type="EMBL" id="KAL0344741.1"/>
    </source>
</evidence>
<evidence type="ECO:0000256" key="2">
    <source>
        <dbReference type="ARBA" id="ARBA00010617"/>
    </source>
</evidence>
<dbReference type="GO" id="GO:0005506">
    <property type="term" value="F:iron ion binding"/>
    <property type="evidence" value="ECO:0007669"/>
    <property type="project" value="InterPro"/>
</dbReference>
<comment type="caution">
    <text evidence="11">The sequence shown here is derived from an EMBL/GenBank/DDBJ whole genome shotgun (WGS) entry which is preliminary data.</text>
</comment>
<dbReference type="PANTHER" id="PTHR47950:SF15">
    <property type="entry name" value="CYTOCHROME P450"/>
    <property type="match status" value="1"/>
</dbReference>
<evidence type="ECO:0000256" key="3">
    <source>
        <dbReference type="ARBA" id="ARBA00022617"/>
    </source>
</evidence>
<dbReference type="PRINTS" id="PR00385">
    <property type="entry name" value="P450"/>
</dbReference>
<sequence length="570" mass="64797">MQVLCKFRAQMNSKMAWLDSLAWFSIISFFLALIFWCKSRSNSSNRPPGPPGWPLVGNIFDVGRTPHENFHKLRSNGSATTQLLFLLLLFNPIIPVPPVVSFLVSFYCILSIFCSRFLGLSPVTGSSSYTLNTVVIQSAAAAAELFKKHDAAFSDRKVPDSLTACDYHMGSLSQGRYGEYWRVLRRLCSSELMIQKRINASAPLRQKCIEGMIQCIKEDTSGSLVRGGSGEVQLDKYLFLMSFNLVGSFMLSRDIMDLRSEAGNEFFEAMNKFMEWNGRPNLSDTFGFLKWVDPQGIRRNTERYLGQLLNLCSGFVKERIQERQLGRKQESRDFLDALLEYQGDGKRTFDKLSEKNVTIMILEMFFGGTETTSGTVQWAMAELLRNPKSMKRLKTELYQVVGKSRPVQEDGLNELPYLQAVVKETMRLHPSLPLLLPRNAIQDTEFMGYIIPKNTMVILNAWAIHRDPDSWEDPCSFRPDRFLNSNIDNKGLHYELIPFGSGRRSCVGMLLGDRMICVTLARLVQAFDWELRGVVSPETLDMREMMSISLRMLVPLKAIPVEAPVKLDLD</sequence>
<comment type="cofactor">
    <cofactor evidence="8">
        <name>heme</name>
        <dbReference type="ChEBI" id="CHEBI:30413"/>
    </cofactor>
</comment>
<keyword evidence="5 9" id="KW-0560">Oxidoreductase</keyword>
<dbReference type="AlphaFoldDB" id="A0AAW2NQC0"/>
<dbReference type="InterPro" id="IPR017972">
    <property type="entry name" value="Cyt_P450_CS"/>
</dbReference>
<reference evidence="11" key="1">
    <citation type="submission" date="2020-06" db="EMBL/GenBank/DDBJ databases">
        <authorList>
            <person name="Li T."/>
            <person name="Hu X."/>
            <person name="Zhang T."/>
            <person name="Song X."/>
            <person name="Zhang H."/>
            <person name="Dai N."/>
            <person name="Sheng W."/>
            <person name="Hou X."/>
            <person name="Wei L."/>
        </authorList>
    </citation>
    <scope>NUCLEOTIDE SEQUENCE</scope>
    <source>
        <strain evidence="11">G02</strain>
        <tissue evidence="11">Leaf</tissue>
    </source>
</reference>
<keyword evidence="10" id="KW-0472">Membrane</keyword>
<comment type="subcellular location">
    <subcellularLocation>
        <location evidence="1">Membrane</location>
        <topology evidence="1">Single-pass membrane protein</topology>
    </subcellularLocation>
</comment>
<feature type="binding site" description="axial binding residue" evidence="8">
    <location>
        <position position="506"/>
    </location>
    <ligand>
        <name>heme</name>
        <dbReference type="ChEBI" id="CHEBI:30413"/>
    </ligand>
    <ligandPart>
        <name>Fe</name>
        <dbReference type="ChEBI" id="CHEBI:18248"/>
    </ligandPart>
</feature>
<evidence type="ECO:0000256" key="4">
    <source>
        <dbReference type="ARBA" id="ARBA00022723"/>
    </source>
</evidence>
<dbReference type="InterPro" id="IPR036396">
    <property type="entry name" value="Cyt_P450_sf"/>
</dbReference>
<dbReference type="GO" id="GO:0004497">
    <property type="term" value="F:monooxygenase activity"/>
    <property type="evidence" value="ECO:0007669"/>
    <property type="project" value="UniProtKB-KW"/>
</dbReference>
<keyword evidence="3 8" id="KW-0349">Heme</keyword>
<name>A0AAW2NQC0_SESRA</name>
<proteinExistence type="inferred from homology"/>
<dbReference type="Gene3D" id="1.10.630.10">
    <property type="entry name" value="Cytochrome P450"/>
    <property type="match status" value="1"/>
</dbReference>
<evidence type="ECO:0000256" key="1">
    <source>
        <dbReference type="ARBA" id="ARBA00004167"/>
    </source>
</evidence>
<evidence type="ECO:0000256" key="8">
    <source>
        <dbReference type="PIRSR" id="PIRSR602401-1"/>
    </source>
</evidence>
<accession>A0AAW2NQC0</accession>
<organism evidence="11">
    <name type="scientific">Sesamum radiatum</name>
    <name type="common">Black benniseed</name>
    <dbReference type="NCBI Taxonomy" id="300843"/>
    <lineage>
        <taxon>Eukaryota</taxon>
        <taxon>Viridiplantae</taxon>
        <taxon>Streptophyta</taxon>
        <taxon>Embryophyta</taxon>
        <taxon>Tracheophyta</taxon>
        <taxon>Spermatophyta</taxon>
        <taxon>Magnoliopsida</taxon>
        <taxon>eudicotyledons</taxon>
        <taxon>Gunneridae</taxon>
        <taxon>Pentapetalae</taxon>
        <taxon>asterids</taxon>
        <taxon>lamiids</taxon>
        <taxon>Lamiales</taxon>
        <taxon>Pedaliaceae</taxon>
        <taxon>Sesamum</taxon>
    </lineage>
</organism>
<keyword evidence="6 8" id="KW-0408">Iron</keyword>
<evidence type="ECO:0000256" key="10">
    <source>
        <dbReference type="SAM" id="Phobius"/>
    </source>
</evidence>